<feature type="transmembrane region" description="Helical" evidence="4">
    <location>
        <begin position="175"/>
        <end position="195"/>
    </location>
</feature>
<evidence type="ECO:0000259" key="5">
    <source>
        <dbReference type="SMART" id="SM00014"/>
    </source>
</evidence>
<dbReference type="InterPro" id="IPR000326">
    <property type="entry name" value="PAP2/HPO"/>
</dbReference>
<evidence type="ECO:0000256" key="3">
    <source>
        <dbReference type="ARBA" id="ARBA00047594"/>
    </source>
</evidence>
<organism evidence="6 7">
    <name type="scientific">Maribrevibacterium harenarium</name>
    <dbReference type="NCBI Taxonomy" id="2589817"/>
    <lineage>
        <taxon>Bacteria</taxon>
        <taxon>Pseudomonadati</taxon>
        <taxon>Pseudomonadota</taxon>
        <taxon>Gammaproteobacteria</taxon>
        <taxon>Oceanospirillales</taxon>
        <taxon>Oceanospirillaceae</taxon>
        <taxon>Maribrevibacterium</taxon>
    </lineage>
</organism>
<keyword evidence="4" id="KW-1133">Transmembrane helix</keyword>
<dbReference type="OrthoDB" id="9780918at2"/>
<dbReference type="SMART" id="SM00014">
    <property type="entry name" value="acidPPc"/>
    <property type="match status" value="1"/>
</dbReference>
<feature type="transmembrane region" description="Helical" evidence="4">
    <location>
        <begin position="101"/>
        <end position="119"/>
    </location>
</feature>
<evidence type="ECO:0000313" key="7">
    <source>
        <dbReference type="Proteomes" id="UP000315901"/>
    </source>
</evidence>
<feature type="transmembrane region" description="Helical" evidence="4">
    <location>
        <begin position="227"/>
        <end position="246"/>
    </location>
</feature>
<feature type="domain" description="Phosphatidic acid phosphatase type 2/haloperoxidase" evidence="5">
    <location>
        <begin position="102"/>
        <end position="214"/>
    </location>
</feature>
<dbReference type="EC" id="3.6.1.27" evidence="1"/>
<dbReference type="InterPro" id="IPR036938">
    <property type="entry name" value="PAP2/HPO_sf"/>
</dbReference>
<reference evidence="6 7" key="1">
    <citation type="submission" date="2019-06" db="EMBL/GenBank/DDBJ databases">
        <title>A novel bacterium of genus Marinomonas, isolated from coastal sand.</title>
        <authorList>
            <person name="Huang H."/>
            <person name="Mo K."/>
            <person name="Hu Y."/>
        </authorList>
    </citation>
    <scope>NUCLEOTIDE SEQUENCE [LARGE SCALE GENOMIC DNA]</scope>
    <source>
        <strain evidence="6 7">HB171799</strain>
    </source>
</reference>
<sequence>MSALLNRFYISKQYQSLIHTAQEQRFSPKKSDYIALSIIAMILGVTALLGFVVEGYHFAFLSINALNPYIPDLILEWVTSFGDTMFLLGLILIFATRNVQYHWSILFACVVAGLAINLLKDYFAMPRPPAVLDAGSFYLTGKAYMARSFPSGHSFTAFLVATISFFYLPKTWMKWSVIGLACMTALSRVVIGVHWTADVTVGGALGTLFGMFCVWATCCWRLGVCKLLHLFTLVLMLLVTDSVFFTGNDYPLALPLMYLVAFLALVQVVRYYLLPVKTTAST</sequence>
<feature type="transmembrane region" description="Helical" evidence="4">
    <location>
        <begin position="201"/>
        <end position="220"/>
    </location>
</feature>
<dbReference type="AlphaFoldDB" id="A0A501X442"/>
<keyword evidence="4" id="KW-0812">Transmembrane</keyword>
<keyword evidence="4" id="KW-0472">Membrane</keyword>
<dbReference type="Proteomes" id="UP000315901">
    <property type="component" value="Unassembled WGS sequence"/>
</dbReference>
<protein>
    <recommendedName>
        <fullName evidence="1">undecaprenyl-diphosphate phosphatase</fullName>
        <ecNumber evidence="1">3.6.1.27</ecNumber>
    </recommendedName>
    <alternativeName>
        <fullName evidence="2">Undecaprenyl pyrophosphate phosphatase</fullName>
    </alternativeName>
</protein>
<proteinExistence type="predicted"/>
<dbReference type="RefSeq" id="WP_140586886.1">
    <property type="nucleotide sequence ID" value="NZ_VFRR01000002.1"/>
</dbReference>
<dbReference type="EMBL" id="VFRR01000002">
    <property type="protein sequence ID" value="TPE55221.1"/>
    <property type="molecule type" value="Genomic_DNA"/>
</dbReference>
<feature type="transmembrane region" description="Helical" evidence="4">
    <location>
        <begin position="73"/>
        <end position="94"/>
    </location>
</feature>
<dbReference type="Pfam" id="PF01569">
    <property type="entry name" value="PAP2"/>
    <property type="match status" value="1"/>
</dbReference>
<name>A0A501X442_9GAMM</name>
<dbReference type="Gene3D" id="1.20.144.10">
    <property type="entry name" value="Phosphatidic acid phosphatase type 2/haloperoxidase"/>
    <property type="match status" value="1"/>
</dbReference>
<dbReference type="PANTHER" id="PTHR14969:SF13">
    <property type="entry name" value="AT30094P"/>
    <property type="match status" value="1"/>
</dbReference>
<gene>
    <name evidence="6" type="ORF">FJM67_01330</name>
</gene>
<feature type="transmembrane region" description="Helical" evidence="4">
    <location>
        <begin position="252"/>
        <end position="273"/>
    </location>
</feature>
<dbReference type="GO" id="GO:0050380">
    <property type="term" value="F:undecaprenyl-diphosphatase activity"/>
    <property type="evidence" value="ECO:0007669"/>
    <property type="project" value="UniProtKB-EC"/>
</dbReference>
<dbReference type="PANTHER" id="PTHR14969">
    <property type="entry name" value="SPHINGOSINE-1-PHOSPHATE PHOSPHOHYDROLASE"/>
    <property type="match status" value="1"/>
</dbReference>
<dbReference type="SUPFAM" id="SSF48317">
    <property type="entry name" value="Acid phosphatase/Vanadium-dependent haloperoxidase"/>
    <property type="match status" value="1"/>
</dbReference>
<comment type="catalytic activity">
    <reaction evidence="3">
        <text>di-trans,octa-cis-undecaprenyl diphosphate + H2O = di-trans,octa-cis-undecaprenyl phosphate + phosphate + H(+)</text>
        <dbReference type="Rhea" id="RHEA:28094"/>
        <dbReference type="ChEBI" id="CHEBI:15377"/>
        <dbReference type="ChEBI" id="CHEBI:15378"/>
        <dbReference type="ChEBI" id="CHEBI:43474"/>
        <dbReference type="ChEBI" id="CHEBI:58405"/>
        <dbReference type="ChEBI" id="CHEBI:60392"/>
        <dbReference type="EC" id="3.6.1.27"/>
    </reaction>
</comment>
<feature type="transmembrane region" description="Helical" evidence="4">
    <location>
        <begin position="33"/>
        <end position="53"/>
    </location>
</feature>
<accession>A0A501X442</accession>
<feature type="transmembrane region" description="Helical" evidence="4">
    <location>
        <begin position="149"/>
        <end position="168"/>
    </location>
</feature>
<keyword evidence="7" id="KW-1185">Reference proteome</keyword>
<evidence type="ECO:0000256" key="2">
    <source>
        <dbReference type="ARBA" id="ARBA00032707"/>
    </source>
</evidence>
<comment type="caution">
    <text evidence="6">The sequence shown here is derived from an EMBL/GenBank/DDBJ whole genome shotgun (WGS) entry which is preliminary data.</text>
</comment>
<evidence type="ECO:0000256" key="4">
    <source>
        <dbReference type="SAM" id="Phobius"/>
    </source>
</evidence>
<evidence type="ECO:0000256" key="1">
    <source>
        <dbReference type="ARBA" id="ARBA00012374"/>
    </source>
</evidence>
<evidence type="ECO:0000313" key="6">
    <source>
        <dbReference type="EMBL" id="TPE55221.1"/>
    </source>
</evidence>